<evidence type="ECO:0000313" key="4">
    <source>
        <dbReference type="Proteomes" id="UP001501455"/>
    </source>
</evidence>
<dbReference type="Pfam" id="PF13701">
    <property type="entry name" value="DDE_Tnp_1_4"/>
    <property type="match status" value="1"/>
</dbReference>
<comment type="caution">
    <text evidence="2">The sequence shown here is derived from an EMBL/GenBank/DDBJ whole genome shotgun (WGS) entry which is preliminary data.</text>
</comment>
<reference evidence="2" key="1">
    <citation type="journal article" date="2014" name="Int. J. Syst. Evol. Microbiol.">
        <title>Complete genome of a new Firmicutes species belonging to the dominant human colonic microbiota ('Ruminococcus bicirculans') reveals two chromosomes and a selective capacity to utilize plant glucans.</title>
        <authorList>
            <consortium name="NISC Comparative Sequencing Program"/>
            <person name="Wegmann U."/>
            <person name="Louis P."/>
            <person name="Goesmann A."/>
            <person name="Henrissat B."/>
            <person name="Duncan S.H."/>
            <person name="Flint H.J."/>
        </authorList>
    </citation>
    <scope>NUCLEOTIDE SEQUENCE</scope>
    <source>
        <strain evidence="2">JCM 4816</strain>
    </source>
</reference>
<gene>
    <name evidence="2" type="ORF">GCM10019016_137020</name>
    <name evidence="3" type="ORF">GCM10019016_137060</name>
</gene>
<reference evidence="4" key="2">
    <citation type="journal article" date="2019" name="Int. J. Syst. Evol. Microbiol.">
        <title>The Global Catalogue of Microorganisms (GCM) 10K type strain sequencing project: providing services to taxonomists for standard genome sequencing and annotation.</title>
        <authorList>
            <consortium name="The Broad Institute Genomics Platform"/>
            <consortium name="The Broad Institute Genome Sequencing Center for Infectious Disease"/>
            <person name="Wu L."/>
            <person name="Ma J."/>
        </authorList>
    </citation>
    <scope>NUCLEOTIDE SEQUENCE [LARGE SCALE GENOMIC DNA]</scope>
    <source>
        <strain evidence="4">JCM 4816</strain>
    </source>
</reference>
<sequence>MTVTEQVHSRVLKVPASAWTPAVETGGEIRDGAWVAELTGDVLHGWPKGMRLIVRKERPHPGAQLRLTDADGMRLTCFATNTSGRPIAELELRHRLRARAEDRIRAARATGLRNLPLHRTAQNRIWLEIVQIALDLLAWMPMLALTGKARLWEPRRLRLRLFTTAGQLVTTGRRRILRLARHWPWSTHITAALDRLALLPNPG</sequence>
<reference evidence="2" key="3">
    <citation type="submission" date="2023-12" db="EMBL/GenBank/DDBJ databases">
        <authorList>
            <person name="Sun Q."/>
            <person name="Inoue M."/>
        </authorList>
    </citation>
    <scope>NUCLEOTIDE SEQUENCE</scope>
    <source>
        <strain evidence="2">JCM 4816</strain>
    </source>
</reference>
<evidence type="ECO:0000259" key="1">
    <source>
        <dbReference type="Pfam" id="PF13701"/>
    </source>
</evidence>
<dbReference type="EMBL" id="BAAAXF010000092">
    <property type="protein sequence ID" value="GAA3506591.1"/>
    <property type="molecule type" value="Genomic_DNA"/>
</dbReference>
<accession>A0ABP6UFP8</accession>
<name>A0ABP6UFP8_9ACTN</name>
<dbReference type="Proteomes" id="UP001501455">
    <property type="component" value="Unassembled WGS sequence"/>
</dbReference>
<evidence type="ECO:0000313" key="2">
    <source>
        <dbReference type="EMBL" id="GAA3506587.1"/>
    </source>
</evidence>
<feature type="domain" description="Transposase DDE" evidence="1">
    <location>
        <begin position="2"/>
        <end position="200"/>
    </location>
</feature>
<organism evidence="2 4">
    <name type="scientific">Streptomyces prasinosporus</name>
    <dbReference type="NCBI Taxonomy" id="68256"/>
    <lineage>
        <taxon>Bacteria</taxon>
        <taxon>Bacillati</taxon>
        <taxon>Actinomycetota</taxon>
        <taxon>Actinomycetes</taxon>
        <taxon>Kitasatosporales</taxon>
        <taxon>Streptomycetaceae</taxon>
        <taxon>Streptomyces</taxon>
        <taxon>Streptomyces albogriseolus group</taxon>
    </lineage>
</organism>
<evidence type="ECO:0000313" key="3">
    <source>
        <dbReference type="EMBL" id="GAA3506591.1"/>
    </source>
</evidence>
<dbReference type="EMBL" id="BAAAXF010000092">
    <property type="protein sequence ID" value="GAA3506587.1"/>
    <property type="molecule type" value="Genomic_DNA"/>
</dbReference>
<protein>
    <recommendedName>
        <fullName evidence="1">Transposase DDE domain-containing protein</fullName>
    </recommendedName>
</protein>
<dbReference type="InterPro" id="IPR025668">
    <property type="entry name" value="Tnp_DDE_dom"/>
</dbReference>
<keyword evidence="4" id="KW-1185">Reference proteome</keyword>
<proteinExistence type="predicted"/>